<dbReference type="AlphaFoldDB" id="A0A2M4DA52"/>
<evidence type="ECO:0000313" key="2">
    <source>
        <dbReference type="EMBL" id="MBW74463.1"/>
    </source>
</evidence>
<evidence type="ECO:0000256" key="1">
    <source>
        <dbReference type="SAM" id="Phobius"/>
    </source>
</evidence>
<proteinExistence type="predicted"/>
<keyword evidence="1" id="KW-0472">Membrane</keyword>
<dbReference type="EMBL" id="GGFL01010285">
    <property type="protein sequence ID" value="MBW74463.1"/>
    <property type="molecule type" value="Transcribed_RNA"/>
</dbReference>
<organism evidence="2">
    <name type="scientific">Anopheles darlingi</name>
    <name type="common">Mosquito</name>
    <dbReference type="NCBI Taxonomy" id="43151"/>
    <lineage>
        <taxon>Eukaryota</taxon>
        <taxon>Metazoa</taxon>
        <taxon>Ecdysozoa</taxon>
        <taxon>Arthropoda</taxon>
        <taxon>Hexapoda</taxon>
        <taxon>Insecta</taxon>
        <taxon>Pterygota</taxon>
        <taxon>Neoptera</taxon>
        <taxon>Endopterygota</taxon>
        <taxon>Diptera</taxon>
        <taxon>Nematocera</taxon>
        <taxon>Culicoidea</taxon>
        <taxon>Culicidae</taxon>
        <taxon>Anophelinae</taxon>
        <taxon>Anopheles</taxon>
    </lineage>
</organism>
<feature type="transmembrane region" description="Helical" evidence="1">
    <location>
        <begin position="12"/>
        <end position="32"/>
    </location>
</feature>
<keyword evidence="1" id="KW-1133">Transmembrane helix</keyword>
<sequence>MHVIHRHPQNNSLFLSFCVSLLVASLSIVAIVPRNAGAIKGLVNTYRYVIIYANMYSPLEGHIHVVLARCLR</sequence>
<name>A0A2M4DA52_ANODA</name>
<keyword evidence="1" id="KW-0812">Transmembrane</keyword>
<accession>A0A2M4DA52</accession>
<reference evidence="2" key="1">
    <citation type="submission" date="2018-01" db="EMBL/GenBank/DDBJ databases">
        <title>An insight into the sialome of Amazonian anophelines.</title>
        <authorList>
            <person name="Ribeiro J.M."/>
            <person name="Scarpassa V."/>
            <person name="Calvo E."/>
        </authorList>
    </citation>
    <scope>NUCLEOTIDE SEQUENCE</scope>
</reference>
<protein>
    <submittedName>
        <fullName evidence="2">Putative secreted protein</fullName>
    </submittedName>
</protein>